<dbReference type="InterPro" id="IPR025110">
    <property type="entry name" value="AMP-bd_C"/>
</dbReference>
<dbReference type="Pfam" id="PF13193">
    <property type="entry name" value="AMP-binding_C"/>
    <property type="match status" value="1"/>
</dbReference>
<evidence type="ECO:0008006" key="6">
    <source>
        <dbReference type="Google" id="ProtNLM"/>
    </source>
</evidence>
<dbReference type="CDD" id="cd04433">
    <property type="entry name" value="AFD_class_I"/>
    <property type="match status" value="1"/>
</dbReference>
<dbReference type="PANTHER" id="PTHR43201">
    <property type="entry name" value="ACYL-COA SYNTHETASE"/>
    <property type="match status" value="1"/>
</dbReference>
<dbReference type="InterPro" id="IPR042099">
    <property type="entry name" value="ANL_N_sf"/>
</dbReference>
<dbReference type="SUPFAM" id="SSF56801">
    <property type="entry name" value="Acetyl-CoA synthetase-like"/>
    <property type="match status" value="1"/>
</dbReference>
<keyword evidence="1" id="KW-0812">Transmembrane</keyword>
<evidence type="ECO:0000313" key="4">
    <source>
        <dbReference type="EMBL" id="KAF6135166.1"/>
    </source>
</evidence>
<keyword evidence="5" id="KW-1185">Reference proteome</keyword>
<evidence type="ECO:0000259" key="2">
    <source>
        <dbReference type="Pfam" id="PF00501"/>
    </source>
</evidence>
<feature type="transmembrane region" description="Helical" evidence="1">
    <location>
        <begin position="12"/>
        <end position="35"/>
    </location>
</feature>
<gene>
    <name evidence="4" type="ORF">GIB67_035237</name>
</gene>
<evidence type="ECO:0000313" key="5">
    <source>
        <dbReference type="Proteomes" id="UP000541444"/>
    </source>
</evidence>
<dbReference type="Gene3D" id="3.40.50.12780">
    <property type="entry name" value="N-terminal domain of ligase-like"/>
    <property type="match status" value="1"/>
</dbReference>
<sequence length="518" mass="57423">MFGLQYYIFSHTGLLLCLSGSYLEWLLAVAFVGGIPAPLNYRWSFEEVQTALEVLRPVMFVFDESCDIWYSALQKNSLSSVRWNVYLGDSPSPVSQIGNALTTEILKKKTSGVFPIFDYRWAPEGIALICFTSGTTGKPKGVTITHTALIIQSLAKIAIVGYNADDIYLHTAPLCHIGGISSGMAMLMVGACHVFVPKFEVKSVADVVEQHQVSSLITVPTMMADLISFIRNHKTVRVGESLTKILNGGGTLSIELCRDASRVFHNAKLLSAYGMTETCSSLTFMTFYEPKNEKSAEPLQMNVEVSSDSINQMGSVCVGKPAPHVELRISSEGSSPIGRILTRGPHVMLKYFNPVLVKPTSGSGDHGWLDTGDIGWISDSGDLWLTGRSKDRIKSGGENIYPEEVEAILSKHPGVVRVVVVGIPDARLSEMVICCVQIKEKWTWIDQDWNHLSARMEFLLSTEILQNYCRQKNLTRFKIPKVFLLWRKPFPVTSSGKLRRDEIKREAMSKGQSLSSKL</sequence>
<dbReference type="Gene3D" id="3.30.300.30">
    <property type="match status" value="1"/>
</dbReference>
<feature type="domain" description="AMP-binding enzyme C-terminal" evidence="3">
    <location>
        <begin position="404"/>
        <end position="497"/>
    </location>
</feature>
<reference evidence="4 5" key="1">
    <citation type="journal article" date="2020" name="IScience">
        <title>Genome Sequencing of the Endangered Kingdonia uniflora (Circaeasteraceae, Ranunculales) Reveals Potential Mechanisms of Evolutionary Specialization.</title>
        <authorList>
            <person name="Sun Y."/>
            <person name="Deng T."/>
            <person name="Zhang A."/>
            <person name="Moore M.J."/>
            <person name="Landis J.B."/>
            <person name="Lin N."/>
            <person name="Zhang H."/>
            <person name="Zhang X."/>
            <person name="Huang J."/>
            <person name="Zhang X."/>
            <person name="Sun H."/>
            <person name="Wang H."/>
        </authorList>
    </citation>
    <scope>NUCLEOTIDE SEQUENCE [LARGE SCALE GENOMIC DNA]</scope>
    <source>
        <strain evidence="4">TB1705</strain>
        <tissue evidence="4">Leaf</tissue>
    </source>
</reference>
<evidence type="ECO:0000256" key="1">
    <source>
        <dbReference type="SAM" id="Phobius"/>
    </source>
</evidence>
<dbReference type="Pfam" id="PF00501">
    <property type="entry name" value="AMP-binding"/>
    <property type="match status" value="1"/>
</dbReference>
<dbReference type="EMBL" id="JACGCM010002811">
    <property type="protein sequence ID" value="KAF6135166.1"/>
    <property type="molecule type" value="Genomic_DNA"/>
</dbReference>
<dbReference type="AlphaFoldDB" id="A0A7J7KXT1"/>
<feature type="domain" description="AMP-dependent synthetase/ligase" evidence="2">
    <location>
        <begin position="21"/>
        <end position="352"/>
    </location>
</feature>
<dbReference type="GO" id="GO:0006631">
    <property type="term" value="P:fatty acid metabolic process"/>
    <property type="evidence" value="ECO:0007669"/>
    <property type="project" value="TreeGrafter"/>
</dbReference>
<dbReference type="PROSITE" id="PS00455">
    <property type="entry name" value="AMP_BINDING"/>
    <property type="match status" value="1"/>
</dbReference>
<organism evidence="4 5">
    <name type="scientific">Kingdonia uniflora</name>
    <dbReference type="NCBI Taxonomy" id="39325"/>
    <lineage>
        <taxon>Eukaryota</taxon>
        <taxon>Viridiplantae</taxon>
        <taxon>Streptophyta</taxon>
        <taxon>Embryophyta</taxon>
        <taxon>Tracheophyta</taxon>
        <taxon>Spermatophyta</taxon>
        <taxon>Magnoliopsida</taxon>
        <taxon>Ranunculales</taxon>
        <taxon>Circaeasteraceae</taxon>
        <taxon>Kingdonia</taxon>
    </lineage>
</organism>
<comment type="caution">
    <text evidence="4">The sequence shown here is derived from an EMBL/GenBank/DDBJ whole genome shotgun (WGS) entry which is preliminary data.</text>
</comment>
<dbReference type="Proteomes" id="UP000541444">
    <property type="component" value="Unassembled WGS sequence"/>
</dbReference>
<dbReference type="InterPro" id="IPR020845">
    <property type="entry name" value="AMP-binding_CS"/>
</dbReference>
<protein>
    <recommendedName>
        <fullName evidence="6">4-coumarate--CoA ligase</fullName>
    </recommendedName>
</protein>
<dbReference type="OrthoDB" id="10253115at2759"/>
<dbReference type="PANTHER" id="PTHR43201:SF32">
    <property type="entry name" value="2-SUCCINYLBENZOATE--COA LIGASE, CHLOROPLASTIC_PEROXISOMAL"/>
    <property type="match status" value="1"/>
</dbReference>
<name>A0A7J7KXT1_9MAGN</name>
<keyword evidence="1" id="KW-0472">Membrane</keyword>
<dbReference type="InterPro" id="IPR045851">
    <property type="entry name" value="AMP-bd_C_sf"/>
</dbReference>
<proteinExistence type="predicted"/>
<keyword evidence="1" id="KW-1133">Transmembrane helix</keyword>
<evidence type="ECO:0000259" key="3">
    <source>
        <dbReference type="Pfam" id="PF13193"/>
    </source>
</evidence>
<dbReference type="InterPro" id="IPR000873">
    <property type="entry name" value="AMP-dep_synth/lig_dom"/>
</dbReference>
<dbReference type="GO" id="GO:0031956">
    <property type="term" value="F:medium-chain fatty acid-CoA ligase activity"/>
    <property type="evidence" value="ECO:0007669"/>
    <property type="project" value="TreeGrafter"/>
</dbReference>
<accession>A0A7J7KXT1</accession>